<sequence length="250" mass="28193">MTYVTFSPGAFLGGNTTCDRKQHGLVLLNQPITNMELFKQAWTFCERRICADGGANRLFDALKTDEERLRFLPDVIVGDFDSLRDNVRQWYEDHGVLVKHDTSQDTTDFMKAVTLGNELYQVHGLLVLGALGGRLDHTFHSIFHLFLSLKHHQTVYLLNDACVSFLLHPNVPNIVKTPQNLLGKAVGIIPVAGPTRITTKGLQWDVEDWETSFYTQISTSNYLVADQVTIESPDPVLFTIEFKFNELHGG</sequence>
<evidence type="ECO:0000259" key="8">
    <source>
        <dbReference type="SMART" id="SM00983"/>
    </source>
</evidence>
<dbReference type="OrthoDB" id="25149at2759"/>
<dbReference type="InterPro" id="IPR036371">
    <property type="entry name" value="TPK_B1-bd_sf"/>
</dbReference>
<evidence type="ECO:0000313" key="9">
    <source>
        <dbReference type="EMBL" id="AOW05748.1"/>
    </source>
</evidence>
<keyword evidence="4 7" id="KW-0547">Nucleotide-binding</keyword>
<dbReference type="GeneID" id="2911892"/>
<evidence type="ECO:0000313" key="12">
    <source>
        <dbReference type="Proteomes" id="UP000256601"/>
    </source>
</evidence>
<accession>A0A1H6PQ51</accession>
<evidence type="ECO:0000256" key="3">
    <source>
        <dbReference type="ARBA" id="ARBA00022679"/>
    </source>
</evidence>
<dbReference type="AlphaFoldDB" id="A0A1H6PQ51"/>
<comment type="catalytic activity">
    <reaction evidence="7">
        <text>thiamine + ATP = thiamine diphosphate + AMP + H(+)</text>
        <dbReference type="Rhea" id="RHEA:11576"/>
        <dbReference type="ChEBI" id="CHEBI:15378"/>
        <dbReference type="ChEBI" id="CHEBI:18385"/>
        <dbReference type="ChEBI" id="CHEBI:30616"/>
        <dbReference type="ChEBI" id="CHEBI:58937"/>
        <dbReference type="ChEBI" id="CHEBI:456215"/>
    </reaction>
</comment>
<dbReference type="EMBL" id="CP017557">
    <property type="protein sequence ID" value="AOW05748.1"/>
    <property type="molecule type" value="Genomic_DNA"/>
</dbReference>
<dbReference type="KEGG" id="yli:2911892"/>
<dbReference type="InterPro" id="IPR036759">
    <property type="entry name" value="TPK_catalytic_sf"/>
</dbReference>
<feature type="domain" description="Thiamin pyrophosphokinase thiamin-binding" evidence="8">
    <location>
        <begin position="170"/>
        <end position="236"/>
    </location>
</feature>
<evidence type="ECO:0000256" key="2">
    <source>
        <dbReference type="ARBA" id="ARBA00006785"/>
    </source>
</evidence>
<dbReference type="SUPFAM" id="SSF63862">
    <property type="entry name" value="Thiamin pyrophosphokinase, substrate-binding domain"/>
    <property type="match status" value="1"/>
</dbReference>
<dbReference type="GO" id="GO:0009229">
    <property type="term" value="P:thiamine diphosphate biosynthetic process"/>
    <property type="evidence" value="ECO:0007669"/>
    <property type="project" value="UniProtKB-UniRule"/>
</dbReference>
<comment type="similarity">
    <text evidence="2 7">Belongs to the thiamine pyrophosphokinase family.</text>
</comment>
<comment type="pathway">
    <text evidence="1 7">Cofactor biosynthesis; thiamine diphosphate biosynthesis; thiamine diphosphate from thiamine: step 1/1.</text>
</comment>
<dbReference type="VEuPathDB" id="FungiDB:YALI0_E21351g"/>
<evidence type="ECO:0000256" key="7">
    <source>
        <dbReference type="PIRNR" id="PIRNR031057"/>
    </source>
</evidence>
<evidence type="ECO:0000313" key="11">
    <source>
        <dbReference type="Proteomes" id="UP000182444"/>
    </source>
</evidence>
<gene>
    <name evidence="10" type="ORF">B0I71DRAFT_127790</name>
    <name evidence="9" type="ORF">YALI1_E25443g</name>
</gene>
<dbReference type="Proteomes" id="UP000182444">
    <property type="component" value="Chromosome 1E"/>
</dbReference>
<dbReference type="InterPro" id="IPR007371">
    <property type="entry name" value="TPK_catalytic"/>
</dbReference>
<dbReference type="PIRSF" id="PIRSF031057">
    <property type="entry name" value="Thiamin_pyrophosphokinase"/>
    <property type="match status" value="1"/>
</dbReference>
<dbReference type="UniPathway" id="UPA00060">
    <property type="reaction ID" value="UER00597"/>
</dbReference>
<dbReference type="EMBL" id="KZ858954">
    <property type="protein sequence ID" value="RDW28228.1"/>
    <property type="molecule type" value="Genomic_DNA"/>
</dbReference>
<dbReference type="OMA" id="HHLYMMT"/>
<dbReference type="Pfam" id="PF04265">
    <property type="entry name" value="TPK_B1_binding"/>
    <property type="match status" value="1"/>
</dbReference>
<keyword evidence="5 7" id="KW-0418">Kinase</keyword>
<proteinExistence type="inferred from homology"/>
<dbReference type="GO" id="GO:0005524">
    <property type="term" value="F:ATP binding"/>
    <property type="evidence" value="ECO:0007669"/>
    <property type="project" value="UniProtKB-UniRule"/>
</dbReference>
<dbReference type="Pfam" id="PF04263">
    <property type="entry name" value="TPK_catalytic"/>
    <property type="match status" value="1"/>
</dbReference>
<dbReference type="PANTHER" id="PTHR13622:SF8">
    <property type="entry name" value="THIAMIN PYROPHOSPHOKINASE 1"/>
    <property type="match status" value="1"/>
</dbReference>
<dbReference type="EC" id="2.7.6.2" evidence="7"/>
<evidence type="ECO:0000256" key="6">
    <source>
        <dbReference type="ARBA" id="ARBA00022840"/>
    </source>
</evidence>
<dbReference type="InterPro" id="IPR006282">
    <property type="entry name" value="Thi_PPkinase"/>
</dbReference>
<organism evidence="9 11">
    <name type="scientific">Yarrowia lipolytica</name>
    <name type="common">Candida lipolytica</name>
    <dbReference type="NCBI Taxonomy" id="4952"/>
    <lineage>
        <taxon>Eukaryota</taxon>
        <taxon>Fungi</taxon>
        <taxon>Dikarya</taxon>
        <taxon>Ascomycota</taxon>
        <taxon>Saccharomycotina</taxon>
        <taxon>Dipodascomycetes</taxon>
        <taxon>Dipodascales</taxon>
        <taxon>Dipodascales incertae sedis</taxon>
        <taxon>Yarrowia</taxon>
    </lineage>
</organism>
<dbReference type="CDD" id="cd07995">
    <property type="entry name" value="TPK"/>
    <property type="match status" value="1"/>
</dbReference>
<dbReference type="Proteomes" id="UP000256601">
    <property type="component" value="Unassembled WGS sequence"/>
</dbReference>
<evidence type="ECO:0000256" key="4">
    <source>
        <dbReference type="ARBA" id="ARBA00022741"/>
    </source>
</evidence>
<evidence type="ECO:0000256" key="1">
    <source>
        <dbReference type="ARBA" id="ARBA00005078"/>
    </source>
</evidence>
<keyword evidence="3 7" id="KW-0808">Transferase</keyword>
<evidence type="ECO:0000313" key="10">
    <source>
        <dbReference type="EMBL" id="RDW28228.1"/>
    </source>
</evidence>
<protein>
    <recommendedName>
        <fullName evidence="7">Thiamine pyrophosphokinase</fullName>
        <ecNumber evidence="7">2.7.6.2</ecNumber>
    </recommendedName>
</protein>
<dbReference type="NCBIfam" id="TIGR01378">
    <property type="entry name" value="thi_PPkinase"/>
    <property type="match status" value="1"/>
</dbReference>
<dbReference type="GO" id="GO:0030975">
    <property type="term" value="F:thiamine binding"/>
    <property type="evidence" value="ECO:0007669"/>
    <property type="project" value="UniProtKB-UniRule"/>
</dbReference>
<dbReference type="GO" id="GO:0016301">
    <property type="term" value="F:kinase activity"/>
    <property type="evidence" value="ECO:0007669"/>
    <property type="project" value="UniProtKB-UniRule"/>
</dbReference>
<dbReference type="VEuPathDB" id="FungiDB:YALI1_E25443g"/>
<dbReference type="RefSeq" id="XP_504226.1">
    <property type="nucleotide sequence ID" value="XM_504226.1"/>
</dbReference>
<dbReference type="InterPro" id="IPR007373">
    <property type="entry name" value="Thiamin_PyroPKinase_B1-bd"/>
</dbReference>
<name>A0A1H6PQ51_YARLL</name>
<reference evidence="9 11" key="1">
    <citation type="journal article" date="2016" name="PLoS ONE">
        <title>Sequence Assembly of Yarrowia lipolytica Strain W29/CLIB89 Shows Transposable Element Diversity.</title>
        <authorList>
            <person name="Magnan C."/>
            <person name="Yu J."/>
            <person name="Chang I."/>
            <person name="Jahn E."/>
            <person name="Kanomata Y."/>
            <person name="Wu J."/>
            <person name="Zeller M."/>
            <person name="Oakes M."/>
            <person name="Baldi P."/>
            <person name="Sandmeyer S."/>
        </authorList>
    </citation>
    <scope>NUCLEOTIDE SEQUENCE [LARGE SCALE GENOMIC DNA]</scope>
    <source>
        <strain evidence="9">CLIB89</strain>
        <strain evidence="11">CLIB89(W29)</strain>
    </source>
</reference>
<dbReference type="SUPFAM" id="SSF63999">
    <property type="entry name" value="Thiamin pyrophosphokinase, catalytic domain"/>
    <property type="match status" value="1"/>
</dbReference>
<dbReference type="PANTHER" id="PTHR13622">
    <property type="entry name" value="THIAMIN PYROPHOSPHOKINASE"/>
    <property type="match status" value="1"/>
</dbReference>
<dbReference type="SMART" id="SM00983">
    <property type="entry name" value="TPK_B1_binding"/>
    <property type="match status" value="1"/>
</dbReference>
<dbReference type="Gene3D" id="3.40.50.10240">
    <property type="entry name" value="Thiamin pyrophosphokinase, catalytic domain"/>
    <property type="match status" value="1"/>
</dbReference>
<keyword evidence="6 7" id="KW-0067">ATP-binding</keyword>
<dbReference type="GO" id="GO:0004788">
    <property type="term" value="F:thiamine diphosphokinase activity"/>
    <property type="evidence" value="ECO:0007669"/>
    <property type="project" value="UniProtKB-UniRule"/>
</dbReference>
<dbReference type="InterPro" id="IPR016966">
    <property type="entry name" value="Thiamin_pyrophosphokinase_euk"/>
</dbReference>
<dbReference type="GO" id="GO:0006772">
    <property type="term" value="P:thiamine metabolic process"/>
    <property type="evidence" value="ECO:0007669"/>
    <property type="project" value="InterPro"/>
</dbReference>
<reference evidence="10 12" key="2">
    <citation type="submission" date="2018-07" db="EMBL/GenBank/DDBJ databases">
        <title>Draft Genome Assemblies for Five Robust Yarrowia lipolytica Strains Exhibiting High Lipid Production and Pentose Sugar Utilization and Sugar Alcohol Secretion from Undetoxified Lignocellulosic Biomass Hydrolysates.</title>
        <authorList>
            <consortium name="DOE Joint Genome Institute"/>
            <person name="Walker C."/>
            <person name="Ryu S."/>
            <person name="Na H."/>
            <person name="Zane M."/>
            <person name="LaButti K."/>
            <person name="Lipzen A."/>
            <person name="Haridas S."/>
            <person name="Barry K."/>
            <person name="Grigoriev I.V."/>
            <person name="Quarterman J."/>
            <person name="Slininger P."/>
            <person name="Dien B."/>
            <person name="Trinh C.T."/>
        </authorList>
    </citation>
    <scope>NUCLEOTIDE SEQUENCE [LARGE SCALE GENOMIC DNA]</scope>
    <source>
        <strain evidence="10 12">YB392</strain>
    </source>
</reference>
<dbReference type="eggNOG" id="KOG3153">
    <property type="taxonomic scope" value="Eukaryota"/>
</dbReference>
<evidence type="ECO:0000256" key="5">
    <source>
        <dbReference type="ARBA" id="ARBA00022777"/>
    </source>
</evidence>